<sequence>MSDYILRAIDNKSEIRAFAAIMTDTCQRAQKIHALSPVVSSDMNKLLITAAIMQLMEKNDDALISLQLSGRENKVNLNAVATADGYLKCSAIVGTMNEKNMQSELKEGFLKLVRDIGMREPYISTVQVKDNNLGQAVQDYYAQSEQVESYVIFSDNNDEYMGLIVQLLPNAKAETIENLKKQFAELDWQNISALGAILEKLSLKIVDKQMVKYKCNCSREQMGKALISLGKEQLQSLIDDGEPLEMGCRFCKKTYTFTIADLHDLVV</sequence>
<evidence type="ECO:0000256" key="3">
    <source>
        <dbReference type="ARBA" id="ARBA00023157"/>
    </source>
</evidence>
<keyword evidence="7" id="KW-1185">Reference proteome</keyword>
<organism evidence="6 7">
    <name type="scientific">Pectinatus brassicae</name>
    <dbReference type="NCBI Taxonomy" id="862415"/>
    <lineage>
        <taxon>Bacteria</taxon>
        <taxon>Bacillati</taxon>
        <taxon>Bacillota</taxon>
        <taxon>Negativicutes</taxon>
        <taxon>Selenomonadales</taxon>
        <taxon>Selenomonadaceae</taxon>
        <taxon>Pectinatus</taxon>
    </lineage>
</organism>
<proteinExistence type="predicted"/>
<dbReference type="InterPro" id="IPR016153">
    <property type="entry name" value="Heat_shock_Hsp33_N"/>
</dbReference>
<dbReference type="SUPFAM" id="SSF64397">
    <property type="entry name" value="Hsp33 domain"/>
    <property type="match status" value="1"/>
</dbReference>
<dbReference type="SUPFAM" id="SSF118352">
    <property type="entry name" value="HSP33 redox switch-like"/>
    <property type="match status" value="1"/>
</dbReference>
<protein>
    <submittedName>
        <fullName evidence="6">Molecular chaperone Hsp33</fullName>
    </submittedName>
</protein>
<dbReference type="AlphaFoldDB" id="A0A840UHW3"/>
<reference evidence="6 7" key="1">
    <citation type="submission" date="2020-08" db="EMBL/GenBank/DDBJ databases">
        <title>Genomic Encyclopedia of Type Strains, Phase IV (KMG-IV): sequencing the most valuable type-strain genomes for metagenomic binning, comparative biology and taxonomic classification.</title>
        <authorList>
            <person name="Goeker M."/>
        </authorList>
    </citation>
    <scope>NUCLEOTIDE SEQUENCE [LARGE SCALE GENOMIC DNA]</scope>
    <source>
        <strain evidence="6 7">DSM 24661</strain>
    </source>
</reference>
<dbReference type="InterPro" id="IPR016154">
    <property type="entry name" value="Heat_shock_Hsp33_C"/>
</dbReference>
<evidence type="ECO:0000256" key="1">
    <source>
        <dbReference type="ARBA" id="ARBA00022490"/>
    </source>
</evidence>
<dbReference type="GO" id="GO:0051082">
    <property type="term" value="F:unfolded protein binding"/>
    <property type="evidence" value="ECO:0007669"/>
    <property type="project" value="InterPro"/>
</dbReference>
<dbReference type="EMBL" id="JACHFH010000020">
    <property type="protein sequence ID" value="MBB5336589.1"/>
    <property type="molecule type" value="Genomic_DNA"/>
</dbReference>
<dbReference type="GO" id="GO:0042026">
    <property type="term" value="P:protein refolding"/>
    <property type="evidence" value="ECO:0007669"/>
    <property type="project" value="TreeGrafter"/>
</dbReference>
<dbReference type="Gene3D" id="3.90.1280.10">
    <property type="entry name" value="HSP33 redox switch-like"/>
    <property type="match status" value="1"/>
</dbReference>
<keyword evidence="4" id="KW-0143">Chaperone</keyword>
<keyword evidence="1" id="KW-0963">Cytoplasm</keyword>
<dbReference type="Pfam" id="PF01430">
    <property type="entry name" value="HSP33"/>
    <property type="match status" value="1"/>
</dbReference>
<gene>
    <name evidence="6" type="ORF">HNR32_001739</name>
</gene>
<evidence type="ECO:0000313" key="6">
    <source>
        <dbReference type="EMBL" id="MBB5336589.1"/>
    </source>
</evidence>
<dbReference type="InterPro" id="IPR000397">
    <property type="entry name" value="Heat_shock_Hsp33"/>
</dbReference>
<dbReference type="RefSeq" id="WP_183861666.1">
    <property type="nucleotide sequence ID" value="NZ_JACHFH010000020.1"/>
</dbReference>
<evidence type="ECO:0000256" key="2">
    <source>
        <dbReference type="ARBA" id="ARBA00022833"/>
    </source>
</evidence>
<evidence type="ECO:0000313" key="7">
    <source>
        <dbReference type="Proteomes" id="UP000559117"/>
    </source>
</evidence>
<keyword evidence="5" id="KW-0676">Redox-active center</keyword>
<dbReference type="PANTHER" id="PTHR30111:SF1">
    <property type="entry name" value="33 KDA CHAPERONIN"/>
    <property type="match status" value="1"/>
</dbReference>
<keyword evidence="2" id="KW-0862">Zinc</keyword>
<dbReference type="Proteomes" id="UP000559117">
    <property type="component" value="Unassembled WGS sequence"/>
</dbReference>
<name>A0A840UHW3_9FIRM</name>
<keyword evidence="3" id="KW-1015">Disulfide bond</keyword>
<dbReference type="GO" id="GO:0044183">
    <property type="term" value="F:protein folding chaperone"/>
    <property type="evidence" value="ECO:0007669"/>
    <property type="project" value="TreeGrafter"/>
</dbReference>
<dbReference type="Gene3D" id="3.55.30.10">
    <property type="entry name" value="Hsp33 domain"/>
    <property type="match status" value="1"/>
</dbReference>
<dbReference type="PANTHER" id="PTHR30111">
    <property type="entry name" value="33 KDA CHAPERONIN"/>
    <property type="match status" value="1"/>
</dbReference>
<accession>A0A840UHW3</accession>
<evidence type="ECO:0000256" key="4">
    <source>
        <dbReference type="ARBA" id="ARBA00023186"/>
    </source>
</evidence>
<dbReference type="GO" id="GO:0005737">
    <property type="term" value="C:cytoplasm"/>
    <property type="evidence" value="ECO:0007669"/>
    <property type="project" value="InterPro"/>
</dbReference>
<comment type="caution">
    <text evidence="6">The sequence shown here is derived from an EMBL/GenBank/DDBJ whole genome shotgun (WGS) entry which is preliminary data.</text>
</comment>
<evidence type="ECO:0000256" key="5">
    <source>
        <dbReference type="ARBA" id="ARBA00023284"/>
    </source>
</evidence>